<evidence type="ECO:0000256" key="1">
    <source>
        <dbReference type="SAM" id="MobiDB-lite"/>
    </source>
</evidence>
<dbReference type="GeneID" id="68293647"/>
<gene>
    <name evidence="2" type="ORF">CKM354_000807200</name>
</gene>
<evidence type="ECO:0000313" key="3">
    <source>
        <dbReference type="Proteomes" id="UP000825890"/>
    </source>
</evidence>
<reference evidence="2 3" key="1">
    <citation type="submission" date="2021-01" db="EMBL/GenBank/DDBJ databases">
        <title>Cercospora kikuchii MAFF 305040 whole genome shotgun sequence.</title>
        <authorList>
            <person name="Kashiwa T."/>
            <person name="Suzuki T."/>
        </authorList>
    </citation>
    <scope>NUCLEOTIDE SEQUENCE [LARGE SCALE GENOMIC DNA]</scope>
    <source>
        <strain evidence="2 3">MAFF 305040</strain>
    </source>
</reference>
<sequence length="81" mass="8452">MSYNDNDNNDSYGSSGRQGTTGGYGQDDGIGRDSGVNADGSYGSSRNEGLGDSSYGSSDRTLWSKQITPPGNGDIYVELPC</sequence>
<organism evidence="2 3">
    <name type="scientific">Cercospora kikuchii</name>
    <dbReference type="NCBI Taxonomy" id="84275"/>
    <lineage>
        <taxon>Eukaryota</taxon>
        <taxon>Fungi</taxon>
        <taxon>Dikarya</taxon>
        <taxon>Ascomycota</taxon>
        <taxon>Pezizomycotina</taxon>
        <taxon>Dothideomycetes</taxon>
        <taxon>Dothideomycetidae</taxon>
        <taxon>Mycosphaerellales</taxon>
        <taxon>Mycosphaerellaceae</taxon>
        <taxon>Cercospora</taxon>
    </lineage>
</organism>
<keyword evidence="3" id="KW-1185">Reference proteome</keyword>
<name>A0A9P3CNZ2_9PEZI</name>
<protein>
    <submittedName>
        <fullName evidence="2">Uncharacterized protein</fullName>
    </submittedName>
</protein>
<dbReference type="OrthoDB" id="10559427at2759"/>
<comment type="caution">
    <text evidence="2">The sequence shown here is derived from an EMBL/GenBank/DDBJ whole genome shotgun (WGS) entry which is preliminary data.</text>
</comment>
<evidence type="ECO:0000313" key="2">
    <source>
        <dbReference type="EMBL" id="GIZ44887.1"/>
    </source>
</evidence>
<feature type="compositionally biased region" description="Low complexity" evidence="1">
    <location>
        <begin position="1"/>
        <end position="18"/>
    </location>
</feature>
<accession>A0A9P3CNZ2</accession>
<feature type="compositionally biased region" description="Polar residues" evidence="1">
    <location>
        <begin position="54"/>
        <end position="69"/>
    </location>
</feature>
<dbReference type="AlphaFoldDB" id="A0A9P3CNZ2"/>
<proteinExistence type="predicted"/>
<feature type="compositionally biased region" description="Gly residues" evidence="1">
    <location>
        <begin position="19"/>
        <end position="28"/>
    </location>
</feature>
<dbReference type="Proteomes" id="UP000825890">
    <property type="component" value="Unassembled WGS sequence"/>
</dbReference>
<dbReference type="RefSeq" id="XP_044659374.1">
    <property type="nucleotide sequence ID" value="XM_044803439.1"/>
</dbReference>
<feature type="region of interest" description="Disordered" evidence="1">
    <location>
        <begin position="1"/>
        <end position="81"/>
    </location>
</feature>
<dbReference type="EMBL" id="BOLY01000005">
    <property type="protein sequence ID" value="GIZ44887.1"/>
    <property type="molecule type" value="Genomic_DNA"/>
</dbReference>